<dbReference type="PANTHER" id="PTHR43833:SF9">
    <property type="entry name" value="POTASSIUM CHANNEL PROTEIN YUGO-RELATED"/>
    <property type="match status" value="1"/>
</dbReference>
<dbReference type="SUPFAM" id="SSF116726">
    <property type="entry name" value="TrkA C-terminal domain-like"/>
    <property type="match status" value="1"/>
</dbReference>
<keyword evidence="2" id="KW-0812">Transmembrane</keyword>
<comment type="caution">
    <text evidence="4">The sequence shown here is derived from an EMBL/GenBank/DDBJ whole genome shotgun (WGS) entry which is preliminary data.</text>
</comment>
<dbReference type="InterPro" id="IPR036721">
    <property type="entry name" value="RCK_C_sf"/>
</dbReference>
<protein>
    <submittedName>
        <fullName evidence="4">NAD-binding protein</fullName>
    </submittedName>
</protein>
<dbReference type="SUPFAM" id="SSF81324">
    <property type="entry name" value="Voltage-gated potassium channels"/>
    <property type="match status" value="1"/>
</dbReference>
<evidence type="ECO:0000256" key="2">
    <source>
        <dbReference type="SAM" id="Phobius"/>
    </source>
</evidence>
<feature type="transmembrane region" description="Helical" evidence="2">
    <location>
        <begin position="12"/>
        <end position="34"/>
    </location>
</feature>
<dbReference type="Pfam" id="PF02254">
    <property type="entry name" value="TrkA_N"/>
    <property type="match status" value="1"/>
</dbReference>
<organism evidence="4 5">
    <name type="scientific">Curvibacter microcysteis</name>
    <dbReference type="NCBI Taxonomy" id="3026419"/>
    <lineage>
        <taxon>Bacteria</taxon>
        <taxon>Pseudomonadati</taxon>
        <taxon>Pseudomonadota</taxon>
        <taxon>Betaproteobacteria</taxon>
        <taxon>Burkholderiales</taxon>
        <taxon>Comamonadaceae</taxon>
        <taxon>Curvibacter</taxon>
    </lineage>
</organism>
<keyword evidence="2" id="KW-1133">Transmembrane helix</keyword>
<evidence type="ECO:0000256" key="1">
    <source>
        <dbReference type="ARBA" id="ARBA00004651"/>
    </source>
</evidence>
<sequence>MKNLLQNRHFSGLMRGAGVLVVIQAIGTVGYHYIGRPTATWIDSFYMTFITIATIGYGETVDLTYHPLGRLFTVGIAVIGIGTMSYLFSTLVALLVDYDLNAAFRRRRMDKEIAGLSGHYIVCGIGRVGSNVAHELTLTRRPFVVIEPDREALDRWLEHHPEALFLHDDAADDEALQRAGVARAAGVFAVTGEDSHNLMISLSVKLIQPSARVVVRLHDIRNEKKARRAGADEIVSPDFTGGVHIASAMLRPQVVNFMEQMMHSEEAMRVEEVTLPAGMAPTSLGQLLPRSRDHVLLAVHEGGRWVFNPDESHTVVSGVTLVLMVSPHGRAAVESRLSALAA</sequence>
<evidence type="ECO:0000259" key="3">
    <source>
        <dbReference type="PROSITE" id="PS51201"/>
    </source>
</evidence>
<evidence type="ECO:0000313" key="5">
    <source>
        <dbReference type="Proteomes" id="UP001528672"/>
    </source>
</evidence>
<proteinExistence type="predicted"/>
<dbReference type="PANTHER" id="PTHR43833">
    <property type="entry name" value="POTASSIUM CHANNEL PROTEIN 2-RELATED-RELATED"/>
    <property type="match status" value="1"/>
</dbReference>
<name>A0ABT5MC93_9BURK</name>
<accession>A0ABT5MC93</accession>
<dbReference type="EMBL" id="JAQSIO010000002">
    <property type="protein sequence ID" value="MDD0814183.1"/>
    <property type="molecule type" value="Genomic_DNA"/>
</dbReference>
<dbReference type="Gene3D" id="3.40.50.720">
    <property type="entry name" value="NAD(P)-binding Rossmann-like Domain"/>
    <property type="match status" value="1"/>
</dbReference>
<gene>
    <name evidence="4" type="ORF">PSQ39_06015</name>
</gene>
<dbReference type="Proteomes" id="UP001528672">
    <property type="component" value="Unassembled WGS sequence"/>
</dbReference>
<comment type="subcellular location">
    <subcellularLocation>
        <location evidence="1">Cell membrane</location>
        <topology evidence="1">Multi-pass membrane protein</topology>
    </subcellularLocation>
</comment>
<dbReference type="InterPro" id="IPR003148">
    <property type="entry name" value="RCK_N"/>
</dbReference>
<dbReference type="InterPro" id="IPR036291">
    <property type="entry name" value="NAD(P)-bd_dom_sf"/>
</dbReference>
<dbReference type="PROSITE" id="PS51201">
    <property type="entry name" value="RCK_N"/>
    <property type="match status" value="1"/>
</dbReference>
<dbReference type="InterPro" id="IPR050721">
    <property type="entry name" value="Trk_Ktr_HKT_K-transport"/>
</dbReference>
<dbReference type="Gene3D" id="1.10.287.70">
    <property type="match status" value="1"/>
</dbReference>
<keyword evidence="2" id="KW-0472">Membrane</keyword>
<feature type="transmembrane region" description="Helical" evidence="2">
    <location>
        <begin position="71"/>
        <end position="98"/>
    </location>
</feature>
<dbReference type="RefSeq" id="WP_273925808.1">
    <property type="nucleotide sequence ID" value="NZ_JAQSIO010000002.1"/>
</dbReference>
<feature type="domain" description="RCK N-terminal" evidence="3">
    <location>
        <begin position="117"/>
        <end position="236"/>
    </location>
</feature>
<dbReference type="Pfam" id="PF07885">
    <property type="entry name" value="Ion_trans_2"/>
    <property type="match status" value="1"/>
</dbReference>
<dbReference type="SUPFAM" id="SSF51735">
    <property type="entry name" value="NAD(P)-binding Rossmann-fold domains"/>
    <property type="match status" value="1"/>
</dbReference>
<evidence type="ECO:0000313" key="4">
    <source>
        <dbReference type="EMBL" id="MDD0814183.1"/>
    </source>
</evidence>
<keyword evidence="5" id="KW-1185">Reference proteome</keyword>
<reference evidence="4 5" key="1">
    <citation type="submission" date="2023-02" db="EMBL/GenBank/DDBJ databases">
        <title>Bacterial whole genome sequence for Curvibacter sp. HBC28.</title>
        <authorList>
            <person name="Le V."/>
            <person name="Ko S.-R."/>
            <person name="Ahn C.-Y."/>
            <person name="Oh H.-M."/>
        </authorList>
    </citation>
    <scope>NUCLEOTIDE SEQUENCE [LARGE SCALE GENOMIC DNA]</scope>
    <source>
        <strain evidence="4 5">HBC28</strain>
    </source>
</reference>
<dbReference type="InterPro" id="IPR013099">
    <property type="entry name" value="K_chnl_dom"/>
</dbReference>